<evidence type="ECO:0000313" key="9">
    <source>
        <dbReference type="Proteomes" id="UP000612055"/>
    </source>
</evidence>
<dbReference type="OrthoDB" id="420519at2759"/>
<dbReference type="PANTHER" id="PTHR12385:SF14">
    <property type="entry name" value="CHOLINE TRANSPORTER-LIKE 2"/>
    <property type="match status" value="1"/>
</dbReference>
<feature type="transmembrane region" description="Helical" evidence="7">
    <location>
        <begin position="221"/>
        <end position="242"/>
    </location>
</feature>
<feature type="transmembrane region" description="Helical" evidence="7">
    <location>
        <begin position="363"/>
        <end position="381"/>
    </location>
</feature>
<evidence type="ECO:0000256" key="4">
    <source>
        <dbReference type="ARBA" id="ARBA00022989"/>
    </source>
</evidence>
<feature type="transmembrane region" description="Helical" evidence="7">
    <location>
        <begin position="668"/>
        <end position="690"/>
    </location>
</feature>
<dbReference type="EMBL" id="JAEHOE010000036">
    <property type="protein sequence ID" value="KAG2493603.1"/>
    <property type="molecule type" value="Genomic_DNA"/>
</dbReference>
<evidence type="ECO:0000313" key="8">
    <source>
        <dbReference type="EMBL" id="KAG2493603.1"/>
    </source>
</evidence>
<keyword evidence="4 7" id="KW-1133">Transmembrane helix</keyword>
<evidence type="ECO:0000256" key="2">
    <source>
        <dbReference type="ARBA" id="ARBA00007168"/>
    </source>
</evidence>
<feature type="transmembrane region" description="Helical" evidence="7">
    <location>
        <begin position="476"/>
        <end position="503"/>
    </location>
</feature>
<protein>
    <recommendedName>
        <fullName evidence="7">Choline transporter-like protein</fullName>
    </recommendedName>
</protein>
<feature type="transmembrane region" description="Helical" evidence="7">
    <location>
        <begin position="337"/>
        <end position="357"/>
    </location>
</feature>
<keyword evidence="3 7" id="KW-0812">Transmembrane</keyword>
<gene>
    <name evidence="8" type="ORF">HYH03_008120</name>
</gene>
<evidence type="ECO:0000256" key="7">
    <source>
        <dbReference type="RuleBase" id="RU368066"/>
    </source>
</evidence>
<organism evidence="8 9">
    <name type="scientific">Edaphochlamys debaryana</name>
    <dbReference type="NCBI Taxonomy" id="47281"/>
    <lineage>
        <taxon>Eukaryota</taxon>
        <taxon>Viridiplantae</taxon>
        <taxon>Chlorophyta</taxon>
        <taxon>core chlorophytes</taxon>
        <taxon>Chlorophyceae</taxon>
        <taxon>CS clade</taxon>
        <taxon>Chlamydomonadales</taxon>
        <taxon>Chlamydomonadales incertae sedis</taxon>
        <taxon>Edaphochlamys</taxon>
    </lineage>
</organism>
<evidence type="ECO:0000256" key="1">
    <source>
        <dbReference type="ARBA" id="ARBA00004141"/>
    </source>
</evidence>
<comment type="function">
    <text evidence="7">Choline transporter.</text>
</comment>
<evidence type="ECO:0000256" key="6">
    <source>
        <dbReference type="ARBA" id="ARBA00023180"/>
    </source>
</evidence>
<evidence type="ECO:0000256" key="3">
    <source>
        <dbReference type="ARBA" id="ARBA00022692"/>
    </source>
</evidence>
<sequence length="734" mass="81072">MTCGSKNTLVNITWDLTNNKNMYYLNPLMLLTASGINYAKSICSTDCPGIAQQCGQSQMPCWNDNQFMCPYYRFAEDNIYGRIPASAGVAPWDYQYFSDLALIPNITDPGVAPYIAKLKGLGGVFASEAAKLEANMSGVYYQLKSQFPGNGPCYPILFETVEFFYRCFPKYPSDLTDKIAEVASSTAEKYKNNTLVQKFSDTWNSQSQKWARYVGDISRGVLVIVIGGLCTGLVVSMLWLVVLRFMGGVMVWFAIVFINLAMIAACLFTWVKAGYIGDGAVEAAALDALPFDISPAKEEEKTWFWIAIVASIGAGIVLLITLLCITRIKIAVACIKVASQAVGAMPTIIFFPILPFIFEVGLIIYWVAVTALLYSAGDLTAHCAKTSPPAFSFSNLTSVSNLYNSARNFDAESYAMQYLNSTLNNTLNAATLNGTRDVCYANVSDDARAYLCGNDPNCYLSYDWNNNMKYAFIYHFFGLLWTNQVIIGFSCVTIAGAIAHFYWSRGDSANMPTFPVLTALKNTVFYHMGSICFGAFIIALIQLIRFLLEYLDRKTKELQAQNKFAEWMMCCVKCCMWCLEKIVQFINRNAYIMIAVKGKGYCCSAIKAVRLIINNCLRVAVVNLVADVLIFLGKVSVAAVGGVVAYAMTEADYYTNPTKYPETFLYSPVLPIALSCITAFAVAEIFFAVYEMAIDTIILAFCEDCDKNGGTPKYAPPLLMEVMGGDKEEKGSKA</sequence>
<proteinExistence type="inferred from homology"/>
<reference evidence="8" key="1">
    <citation type="journal article" date="2020" name="bioRxiv">
        <title>Comparative genomics of Chlamydomonas.</title>
        <authorList>
            <person name="Craig R.J."/>
            <person name="Hasan A.R."/>
            <person name="Ness R.W."/>
            <person name="Keightley P.D."/>
        </authorList>
    </citation>
    <scope>NUCLEOTIDE SEQUENCE</scope>
    <source>
        <strain evidence="8">CCAP 11/70</strain>
    </source>
</reference>
<feature type="transmembrane region" description="Helical" evidence="7">
    <location>
        <begin position="523"/>
        <end position="548"/>
    </location>
</feature>
<keyword evidence="6" id="KW-0325">Glycoprotein</keyword>
<evidence type="ECO:0000256" key="5">
    <source>
        <dbReference type="ARBA" id="ARBA00023136"/>
    </source>
</evidence>
<dbReference type="GO" id="GO:0022857">
    <property type="term" value="F:transmembrane transporter activity"/>
    <property type="evidence" value="ECO:0007669"/>
    <property type="project" value="UniProtKB-UniRule"/>
</dbReference>
<comment type="subcellular location">
    <subcellularLocation>
        <location evidence="7">Cell membrane</location>
        <topology evidence="7">Multi-pass membrane protein</topology>
    </subcellularLocation>
    <subcellularLocation>
        <location evidence="1">Membrane</location>
        <topology evidence="1">Multi-pass membrane protein</topology>
    </subcellularLocation>
</comment>
<dbReference type="GO" id="GO:0005886">
    <property type="term" value="C:plasma membrane"/>
    <property type="evidence" value="ECO:0007669"/>
    <property type="project" value="UniProtKB-SubCell"/>
</dbReference>
<comment type="caution">
    <text evidence="8">The sequence shown here is derived from an EMBL/GenBank/DDBJ whole genome shotgun (WGS) entry which is preliminary data.</text>
</comment>
<feature type="transmembrane region" description="Helical" evidence="7">
    <location>
        <begin position="620"/>
        <end position="648"/>
    </location>
</feature>
<keyword evidence="9" id="KW-1185">Reference proteome</keyword>
<keyword evidence="5 7" id="KW-0472">Membrane</keyword>
<dbReference type="Pfam" id="PF04515">
    <property type="entry name" value="Choline_transpo"/>
    <property type="match status" value="1"/>
</dbReference>
<name>A0A836BZN8_9CHLO</name>
<comment type="similarity">
    <text evidence="2 7">Belongs to the CTL (choline transporter-like) family.</text>
</comment>
<dbReference type="AlphaFoldDB" id="A0A836BZN8"/>
<feature type="transmembrane region" description="Helical" evidence="7">
    <location>
        <begin position="303"/>
        <end position="325"/>
    </location>
</feature>
<dbReference type="PANTHER" id="PTHR12385">
    <property type="entry name" value="CHOLINE TRANSPORTER-LIKE (SLC FAMILY 44)"/>
    <property type="match status" value="1"/>
</dbReference>
<accession>A0A836BZN8</accession>
<dbReference type="Proteomes" id="UP000612055">
    <property type="component" value="Unassembled WGS sequence"/>
</dbReference>
<dbReference type="InterPro" id="IPR007603">
    <property type="entry name" value="Choline_transptr-like"/>
</dbReference>
<feature type="transmembrane region" description="Helical" evidence="7">
    <location>
        <begin position="249"/>
        <end position="271"/>
    </location>
</feature>